<evidence type="ECO:0000313" key="2">
    <source>
        <dbReference type="Proteomes" id="UP000323506"/>
    </source>
</evidence>
<dbReference type="AlphaFoldDB" id="A0A5D2FPB3"/>
<dbReference type="Proteomes" id="UP000323506">
    <property type="component" value="Chromosome A08"/>
</dbReference>
<name>A0A5D2FPB3_GOSDA</name>
<proteinExistence type="predicted"/>
<evidence type="ECO:0000313" key="1">
    <source>
        <dbReference type="EMBL" id="TYH07190.1"/>
    </source>
</evidence>
<keyword evidence="2" id="KW-1185">Reference proteome</keyword>
<accession>A0A5D2FPB3</accession>
<gene>
    <name evidence="1" type="ORF">ES288_A08G213700v1</name>
</gene>
<sequence>MEMSNELQYIFLLLPVLTYTCHHFERSDQNDEDMLGGVEQVKSRPGPPDPVPLLSLEWWGLSIGFQAVGNYLEVVCGDGKRDQRQID</sequence>
<protein>
    <submittedName>
        <fullName evidence="1">Uncharacterized protein</fullName>
    </submittedName>
</protein>
<organism evidence="1 2">
    <name type="scientific">Gossypium darwinii</name>
    <name type="common">Darwin's cotton</name>
    <name type="synonym">Gossypium barbadense var. darwinii</name>
    <dbReference type="NCBI Taxonomy" id="34276"/>
    <lineage>
        <taxon>Eukaryota</taxon>
        <taxon>Viridiplantae</taxon>
        <taxon>Streptophyta</taxon>
        <taxon>Embryophyta</taxon>
        <taxon>Tracheophyta</taxon>
        <taxon>Spermatophyta</taxon>
        <taxon>Magnoliopsida</taxon>
        <taxon>eudicotyledons</taxon>
        <taxon>Gunneridae</taxon>
        <taxon>Pentapetalae</taxon>
        <taxon>rosids</taxon>
        <taxon>malvids</taxon>
        <taxon>Malvales</taxon>
        <taxon>Malvaceae</taxon>
        <taxon>Malvoideae</taxon>
        <taxon>Gossypium</taxon>
    </lineage>
</organism>
<reference evidence="1 2" key="1">
    <citation type="submission" date="2019-06" db="EMBL/GenBank/DDBJ databases">
        <title>WGS assembly of Gossypium darwinii.</title>
        <authorList>
            <person name="Chen Z.J."/>
            <person name="Sreedasyam A."/>
            <person name="Ando A."/>
            <person name="Song Q."/>
            <person name="De L."/>
            <person name="Hulse-Kemp A."/>
            <person name="Ding M."/>
            <person name="Ye W."/>
            <person name="Kirkbride R."/>
            <person name="Jenkins J."/>
            <person name="Plott C."/>
            <person name="Lovell J."/>
            <person name="Lin Y.-M."/>
            <person name="Vaughn R."/>
            <person name="Liu B."/>
            <person name="Li W."/>
            <person name="Simpson S."/>
            <person name="Scheffler B."/>
            <person name="Saski C."/>
            <person name="Grover C."/>
            <person name="Hu G."/>
            <person name="Conover J."/>
            <person name="Carlson J."/>
            <person name="Shu S."/>
            <person name="Boston L."/>
            <person name="Williams M."/>
            <person name="Peterson D."/>
            <person name="Mcgee K."/>
            <person name="Jones D."/>
            <person name="Wendel J."/>
            <person name="Stelly D."/>
            <person name="Grimwood J."/>
            <person name="Schmutz J."/>
        </authorList>
    </citation>
    <scope>NUCLEOTIDE SEQUENCE [LARGE SCALE GENOMIC DNA]</scope>
    <source>
        <strain evidence="1">1808015.09</strain>
    </source>
</reference>
<dbReference type="EMBL" id="CM017695">
    <property type="protein sequence ID" value="TYH07190.1"/>
    <property type="molecule type" value="Genomic_DNA"/>
</dbReference>